<evidence type="ECO:0000256" key="1">
    <source>
        <dbReference type="SAM" id="Phobius"/>
    </source>
</evidence>
<evidence type="ECO:0000313" key="3">
    <source>
        <dbReference type="EMBL" id="MDQ0164538.1"/>
    </source>
</evidence>
<dbReference type="InterPro" id="IPR021997">
    <property type="entry name" value="SporV_AA"/>
</dbReference>
<keyword evidence="1" id="KW-0812">Transmembrane</keyword>
<dbReference type="RefSeq" id="WP_307390290.1">
    <property type="nucleotide sequence ID" value="NZ_BAAADK010000018.1"/>
</dbReference>
<feature type="domain" description="Stage V sporulation protein AA" evidence="2">
    <location>
        <begin position="6"/>
        <end position="94"/>
    </location>
</feature>
<feature type="transmembrane region" description="Helical" evidence="1">
    <location>
        <begin position="151"/>
        <end position="169"/>
    </location>
</feature>
<keyword evidence="1" id="KW-1133">Transmembrane helix</keyword>
<dbReference type="Pfam" id="PF12164">
    <property type="entry name" value="SporV_AA"/>
    <property type="match status" value="1"/>
</dbReference>
<feature type="transmembrane region" description="Helical" evidence="1">
    <location>
        <begin position="101"/>
        <end position="121"/>
    </location>
</feature>
<accession>A0ABT9VU73</accession>
<dbReference type="Gene3D" id="2.60.480.10">
    <property type="entry name" value="eubacterium ventriosum atcc domain"/>
    <property type="match status" value="1"/>
</dbReference>
<comment type="caution">
    <text evidence="3">The sequence shown here is derived from an EMBL/GenBank/DDBJ whole genome shotgun (WGS) entry which is preliminary data.</text>
</comment>
<dbReference type="EMBL" id="JAUSTY010000002">
    <property type="protein sequence ID" value="MDQ0164538.1"/>
    <property type="molecule type" value="Genomic_DNA"/>
</dbReference>
<keyword evidence="1" id="KW-0472">Membrane</keyword>
<gene>
    <name evidence="3" type="ORF">J2S11_000438</name>
</gene>
<keyword evidence="4" id="KW-1185">Reference proteome</keyword>
<proteinExistence type="predicted"/>
<dbReference type="InterPro" id="IPR038548">
    <property type="entry name" value="SporV_AA_N_sf"/>
</dbReference>
<organism evidence="3 4">
    <name type="scientific">Caldalkalibacillus horti</name>
    <dbReference type="NCBI Taxonomy" id="77523"/>
    <lineage>
        <taxon>Bacteria</taxon>
        <taxon>Bacillati</taxon>
        <taxon>Bacillota</taxon>
        <taxon>Bacilli</taxon>
        <taxon>Bacillales</taxon>
        <taxon>Bacillaceae</taxon>
        <taxon>Caldalkalibacillus</taxon>
    </lineage>
</organism>
<sequence>MNLDTKKIYIRLRHRIEVKMGQVVLLQDCCQFIASPSRIKKTVGTLPIYRVTPDDKHLVVLDIMKVIEALKSFFTDVEIESFGANQVIIEIVNQKNRPNMLLVLFVCLLLFVGSGLAIMNFHEDVSMLGVHQKIYKIITGEEKEHPLLLQIPYSIGIGIGMILFFNHLFKKRFNEEPSPLEVEMFLYQQNLDQYVAMFENKEAQKKLNDEPD</sequence>
<evidence type="ECO:0000259" key="2">
    <source>
        <dbReference type="Pfam" id="PF12164"/>
    </source>
</evidence>
<protein>
    <submittedName>
        <fullName evidence="3">Stage V sporulation protein AA</fullName>
    </submittedName>
</protein>
<evidence type="ECO:0000313" key="4">
    <source>
        <dbReference type="Proteomes" id="UP001235840"/>
    </source>
</evidence>
<reference evidence="3 4" key="1">
    <citation type="submission" date="2023-07" db="EMBL/GenBank/DDBJ databases">
        <title>Genomic Encyclopedia of Type Strains, Phase IV (KMG-IV): sequencing the most valuable type-strain genomes for metagenomic binning, comparative biology and taxonomic classification.</title>
        <authorList>
            <person name="Goeker M."/>
        </authorList>
    </citation>
    <scope>NUCLEOTIDE SEQUENCE [LARGE SCALE GENOMIC DNA]</scope>
    <source>
        <strain evidence="3 4">DSM 12751</strain>
    </source>
</reference>
<name>A0ABT9VU73_9BACI</name>
<dbReference type="Proteomes" id="UP001235840">
    <property type="component" value="Unassembled WGS sequence"/>
</dbReference>